<evidence type="ECO:0000313" key="2">
    <source>
        <dbReference type="EMBL" id="KAI1703387.1"/>
    </source>
</evidence>
<keyword evidence="1" id="KW-0472">Membrane</keyword>
<dbReference type="EMBL" id="JAKKPZ010000083">
    <property type="protein sequence ID" value="KAI1703387.1"/>
    <property type="molecule type" value="Genomic_DNA"/>
</dbReference>
<feature type="transmembrane region" description="Helical" evidence="1">
    <location>
        <begin position="96"/>
        <end position="117"/>
    </location>
</feature>
<name>A0AAD4MW63_9BILA</name>
<evidence type="ECO:0000313" key="3">
    <source>
        <dbReference type="Proteomes" id="UP001201812"/>
    </source>
</evidence>
<dbReference type="Proteomes" id="UP001201812">
    <property type="component" value="Unassembled WGS sequence"/>
</dbReference>
<gene>
    <name evidence="2" type="ORF">DdX_14926</name>
</gene>
<organism evidence="2 3">
    <name type="scientific">Ditylenchus destructor</name>
    <dbReference type="NCBI Taxonomy" id="166010"/>
    <lineage>
        <taxon>Eukaryota</taxon>
        <taxon>Metazoa</taxon>
        <taxon>Ecdysozoa</taxon>
        <taxon>Nematoda</taxon>
        <taxon>Chromadorea</taxon>
        <taxon>Rhabditida</taxon>
        <taxon>Tylenchina</taxon>
        <taxon>Tylenchomorpha</taxon>
        <taxon>Sphaerularioidea</taxon>
        <taxon>Anguinidae</taxon>
        <taxon>Anguininae</taxon>
        <taxon>Ditylenchus</taxon>
    </lineage>
</organism>
<keyword evidence="3" id="KW-1185">Reference proteome</keyword>
<proteinExistence type="predicted"/>
<keyword evidence="1" id="KW-0812">Transmembrane</keyword>
<evidence type="ECO:0000256" key="1">
    <source>
        <dbReference type="SAM" id="Phobius"/>
    </source>
</evidence>
<comment type="caution">
    <text evidence="2">The sequence shown here is derived from an EMBL/GenBank/DDBJ whole genome shotgun (WGS) entry which is preliminary data.</text>
</comment>
<accession>A0AAD4MW63</accession>
<feature type="transmembrane region" description="Helical" evidence="1">
    <location>
        <begin position="70"/>
        <end position="90"/>
    </location>
</feature>
<reference evidence="2" key="1">
    <citation type="submission" date="2022-01" db="EMBL/GenBank/DDBJ databases">
        <title>Genome Sequence Resource for Two Populations of Ditylenchus destructor, the Migratory Endoparasitic Phytonematode.</title>
        <authorList>
            <person name="Zhang H."/>
            <person name="Lin R."/>
            <person name="Xie B."/>
        </authorList>
    </citation>
    <scope>NUCLEOTIDE SEQUENCE</scope>
    <source>
        <strain evidence="2">BazhouSP</strain>
    </source>
</reference>
<sequence>MITHQGTRKTPDYDPKRNPFLVRFFLRFGLDGGYRKGSLICSSEADEPLYSKTITLAEFPLISEQKRRGFGVASILLGLLGIAAIVAALLSLVSLYITIPVAVIAILFCVLTGVAFIQAPKAQHRYVSVELECKKCTEGHTVIYDAITPMKRRRFGYYTNPFCVSRQVSSAEWTYEFIESAFEEMPNGLATNPFVPGAYDCRYWADELYRKIS</sequence>
<keyword evidence="1" id="KW-1133">Transmembrane helix</keyword>
<protein>
    <submittedName>
        <fullName evidence="2">Uncharacterized protein</fullName>
    </submittedName>
</protein>
<dbReference type="AlphaFoldDB" id="A0AAD4MW63"/>